<name>A0A1N6FVI6_9LACT</name>
<dbReference type="eggNOG" id="ENOG50333YM">
    <property type="taxonomic scope" value="Bacteria"/>
</dbReference>
<protein>
    <submittedName>
        <fullName evidence="2">Uncharacterized protein</fullName>
    </submittedName>
</protein>
<dbReference type="Proteomes" id="UP000184758">
    <property type="component" value="Unassembled WGS sequence"/>
</dbReference>
<reference evidence="3" key="1">
    <citation type="submission" date="2016-11" db="EMBL/GenBank/DDBJ databases">
        <authorList>
            <person name="Varghese N."/>
            <person name="Submissions S."/>
        </authorList>
    </citation>
    <scope>NUCLEOTIDE SEQUENCE [LARGE SCALE GENOMIC DNA]</scope>
    <source>
        <strain evidence="3">313</strain>
    </source>
</reference>
<keyword evidence="1" id="KW-0472">Membrane</keyword>
<keyword evidence="1" id="KW-0812">Transmembrane</keyword>
<evidence type="ECO:0000313" key="3">
    <source>
        <dbReference type="Proteomes" id="UP000184758"/>
    </source>
</evidence>
<keyword evidence="1" id="KW-1133">Transmembrane helix</keyword>
<sequence length="84" mass="9411">MIVLKIWEGDSKYKRDTLGKKQPKRAQTVVDSLIPFGMIIGCIMAIILSLLLATALLNMIVLGSIVGLLFGYFVYEIYSKTEEK</sequence>
<feature type="transmembrane region" description="Helical" evidence="1">
    <location>
        <begin position="29"/>
        <end position="53"/>
    </location>
</feature>
<feature type="transmembrane region" description="Helical" evidence="1">
    <location>
        <begin position="59"/>
        <end position="78"/>
    </location>
</feature>
<evidence type="ECO:0000313" key="2">
    <source>
        <dbReference type="EMBL" id="SIN99242.1"/>
    </source>
</evidence>
<dbReference type="AlphaFoldDB" id="A0A1N6FVI6"/>
<accession>A0A1N6FVI6</accession>
<gene>
    <name evidence="2" type="ORF">SAMN05878443_0847</name>
</gene>
<organism evidence="2 3">
    <name type="scientific">Carnobacterium alterfunditum</name>
    <dbReference type="NCBI Taxonomy" id="28230"/>
    <lineage>
        <taxon>Bacteria</taxon>
        <taxon>Bacillati</taxon>
        <taxon>Bacillota</taxon>
        <taxon>Bacilli</taxon>
        <taxon>Lactobacillales</taxon>
        <taxon>Carnobacteriaceae</taxon>
        <taxon>Carnobacterium</taxon>
    </lineage>
</organism>
<keyword evidence="3" id="KW-1185">Reference proteome</keyword>
<evidence type="ECO:0000256" key="1">
    <source>
        <dbReference type="SAM" id="Phobius"/>
    </source>
</evidence>
<dbReference type="EMBL" id="FSRN01000001">
    <property type="protein sequence ID" value="SIN99242.1"/>
    <property type="molecule type" value="Genomic_DNA"/>
</dbReference>
<proteinExistence type="predicted"/>